<accession>A6W0P4</accession>
<name>A6W0P4_MARMS</name>
<organism evidence="1">
    <name type="scientific">Marinomonas sp. (strain MWYL1)</name>
    <dbReference type="NCBI Taxonomy" id="400668"/>
    <lineage>
        <taxon>Bacteria</taxon>
        <taxon>Pseudomonadati</taxon>
        <taxon>Pseudomonadota</taxon>
        <taxon>Gammaproteobacteria</taxon>
        <taxon>Oceanospirillales</taxon>
        <taxon>Oceanospirillaceae</taxon>
        <taxon>Marinomonas</taxon>
    </lineage>
</organism>
<protein>
    <submittedName>
        <fullName evidence="1">Uncharacterized protein</fullName>
    </submittedName>
</protein>
<dbReference type="STRING" id="400668.Mmwyl1_3370"/>
<gene>
    <name evidence="1" type="ordered locus">Mmwyl1_3370</name>
</gene>
<sequence length="419" mass="49457">MVMLHTWRIILTLTLMIFLLTEVEAATPLPDLTFKNNLYYLNEDLYTGDVTLKTSNGWLVYHRVDGQETVSKSVLKFSGSIKNGRRDGEWITTYPYDFKDFKIVECYDNGTLKSIDIYRKPSDERVLKLYIEGKLINLSNRWQWTVYSSNIYRTITYSGQTIGVTPKDKSISFFSENGRDYTSLKYIDKAQANLKFQIFHVILHKSDSIDNRKKIIEGPAEIIRDGRWEVLDKQGQIFYAKDYIYGRNPLTYSAKLEYDDDGASEFLGYWRQEDGRREEKVVYDTQRNILDYRLNDPEKSIKRHEKYYPNGYLQFVNLPINDKKNYVLLEYYPTGELFKQRIFESEAEDISWYLGFDNSNRKLIGDELIYNLQGVLINPPNENSPLKFENPKRLNQKTARELIHKLNQKTTQNLTYENK</sequence>
<dbReference type="KEGG" id="mmw:Mmwyl1_3370"/>
<proteinExistence type="predicted"/>
<dbReference type="AlphaFoldDB" id="A6W0P4"/>
<evidence type="ECO:0000313" key="1">
    <source>
        <dbReference type="EMBL" id="ABR72273.1"/>
    </source>
</evidence>
<dbReference type="EMBL" id="CP000749">
    <property type="protein sequence ID" value="ABR72273.1"/>
    <property type="molecule type" value="Genomic_DNA"/>
</dbReference>
<dbReference type="HOGENOM" id="CLU_655216_0_0_6"/>
<reference evidence="1" key="1">
    <citation type="submission" date="2007-06" db="EMBL/GenBank/DDBJ databases">
        <title>Complete sequence of Marinomonas sp. MWYL1.</title>
        <authorList>
            <consortium name="US DOE Joint Genome Institute"/>
            <person name="Copeland A."/>
            <person name="Lucas S."/>
            <person name="Lapidus A."/>
            <person name="Barry K."/>
            <person name="Glavina del Rio T."/>
            <person name="Dalin E."/>
            <person name="Tice H."/>
            <person name="Pitluck S."/>
            <person name="Kiss H."/>
            <person name="Brettin T."/>
            <person name="Bruce D."/>
            <person name="Detter J.C."/>
            <person name="Han C."/>
            <person name="Schmutz J."/>
            <person name="Larimer F."/>
            <person name="Land M."/>
            <person name="Hauser L."/>
            <person name="Kyrpides N."/>
            <person name="Kim E."/>
            <person name="Johnston A.W.B."/>
            <person name="Todd J.D."/>
            <person name="Rogers R."/>
            <person name="Wexler M."/>
            <person name="Bond P.L."/>
            <person name="Li Y."/>
            <person name="Richardson P."/>
        </authorList>
    </citation>
    <scope>NUCLEOTIDE SEQUENCE [LARGE SCALE GENOMIC DNA]</scope>
    <source>
        <strain evidence="1">MWYL1</strain>
    </source>
</reference>